<feature type="domain" description="SCP" evidence="1">
    <location>
        <begin position="7"/>
        <end position="139"/>
    </location>
</feature>
<dbReference type="Pfam" id="PF00188">
    <property type="entry name" value="CAP"/>
    <property type="match status" value="1"/>
</dbReference>
<dbReference type="InterPro" id="IPR014044">
    <property type="entry name" value="CAP_dom"/>
</dbReference>
<evidence type="ECO:0000313" key="2">
    <source>
        <dbReference type="EMBL" id="KAK2993432.1"/>
    </source>
</evidence>
<dbReference type="InterPro" id="IPR001283">
    <property type="entry name" value="CRISP-related"/>
</dbReference>
<protein>
    <recommendedName>
        <fullName evidence="1">SCP domain-containing protein</fullName>
    </recommendedName>
</protein>
<dbReference type="PRINTS" id="PR00837">
    <property type="entry name" value="V5TPXLIKE"/>
</dbReference>
<proteinExistence type="predicted"/>
<dbReference type="AlphaFoldDB" id="A0AA88RYJ3"/>
<reference evidence="2" key="1">
    <citation type="submission" date="2022-12" db="EMBL/GenBank/DDBJ databases">
        <title>Draft genome assemblies for two species of Escallonia (Escalloniales).</title>
        <authorList>
            <person name="Chanderbali A."/>
            <person name="Dervinis C."/>
            <person name="Anghel I."/>
            <person name="Soltis D."/>
            <person name="Soltis P."/>
            <person name="Zapata F."/>
        </authorList>
    </citation>
    <scope>NUCLEOTIDE SEQUENCE</scope>
    <source>
        <strain evidence="2">UCBG92.1500</strain>
        <tissue evidence="2">Leaf</tissue>
    </source>
</reference>
<sequence>MITNPTTTIMQLLNTHNAVRARHRLPPLKWNAKLANYAKFYANKRRGDCALVHSDSNYGENIFWGKGNGWKPADAVAAWAAQEAYYNYKSNTCMAGKDCLHYTQIVWRSTQSVGCAKIKCGNGDTYVVCEYYPHGNTIGQRPY</sequence>
<keyword evidence="3" id="KW-1185">Reference proteome</keyword>
<dbReference type="CDD" id="cd05381">
    <property type="entry name" value="CAP_PR-1"/>
    <property type="match status" value="1"/>
</dbReference>
<organism evidence="2 3">
    <name type="scientific">Escallonia rubra</name>
    <dbReference type="NCBI Taxonomy" id="112253"/>
    <lineage>
        <taxon>Eukaryota</taxon>
        <taxon>Viridiplantae</taxon>
        <taxon>Streptophyta</taxon>
        <taxon>Embryophyta</taxon>
        <taxon>Tracheophyta</taxon>
        <taxon>Spermatophyta</taxon>
        <taxon>Magnoliopsida</taxon>
        <taxon>eudicotyledons</taxon>
        <taxon>Gunneridae</taxon>
        <taxon>Pentapetalae</taxon>
        <taxon>asterids</taxon>
        <taxon>campanulids</taxon>
        <taxon>Escalloniales</taxon>
        <taxon>Escalloniaceae</taxon>
        <taxon>Escallonia</taxon>
    </lineage>
</organism>
<dbReference type="Gene3D" id="3.40.33.10">
    <property type="entry name" value="CAP"/>
    <property type="match status" value="1"/>
</dbReference>
<dbReference type="Proteomes" id="UP001187471">
    <property type="component" value="Unassembled WGS sequence"/>
</dbReference>
<dbReference type="EMBL" id="JAVXUO010000314">
    <property type="protein sequence ID" value="KAK2993432.1"/>
    <property type="molecule type" value="Genomic_DNA"/>
</dbReference>
<evidence type="ECO:0000259" key="1">
    <source>
        <dbReference type="SMART" id="SM00198"/>
    </source>
</evidence>
<dbReference type="SMART" id="SM00198">
    <property type="entry name" value="SCP"/>
    <property type="match status" value="1"/>
</dbReference>
<gene>
    <name evidence="2" type="ORF">RJ640_004306</name>
</gene>
<comment type="caution">
    <text evidence="2">The sequence shown here is derived from an EMBL/GenBank/DDBJ whole genome shotgun (WGS) entry which is preliminary data.</text>
</comment>
<dbReference type="SUPFAM" id="SSF55797">
    <property type="entry name" value="PR-1-like"/>
    <property type="match status" value="1"/>
</dbReference>
<evidence type="ECO:0000313" key="3">
    <source>
        <dbReference type="Proteomes" id="UP001187471"/>
    </source>
</evidence>
<accession>A0AA88RYJ3</accession>
<name>A0AA88RYJ3_9ASTE</name>
<dbReference type="PANTHER" id="PTHR10334">
    <property type="entry name" value="CYSTEINE-RICH SECRETORY PROTEIN-RELATED"/>
    <property type="match status" value="1"/>
</dbReference>
<dbReference type="InterPro" id="IPR035940">
    <property type="entry name" value="CAP_sf"/>
</dbReference>
<dbReference type="FunFam" id="3.40.33.10:FF:000004">
    <property type="entry name" value="CAP, cysteine-rich secretory protein, antigen 5"/>
    <property type="match status" value="1"/>
</dbReference>